<feature type="domain" description="Citrate transporter-like" evidence="8">
    <location>
        <begin position="2"/>
        <end position="154"/>
    </location>
</feature>
<evidence type="ECO:0000313" key="10">
    <source>
        <dbReference type="Proteomes" id="UP000236333"/>
    </source>
</evidence>
<dbReference type="Proteomes" id="UP000236333">
    <property type="component" value="Unassembled WGS sequence"/>
</dbReference>
<feature type="transmembrane region" description="Helical" evidence="7">
    <location>
        <begin position="123"/>
        <end position="152"/>
    </location>
</feature>
<evidence type="ECO:0000256" key="5">
    <source>
        <dbReference type="ARBA" id="ARBA00022989"/>
    </source>
</evidence>
<evidence type="ECO:0000256" key="7">
    <source>
        <dbReference type="SAM" id="Phobius"/>
    </source>
</evidence>
<gene>
    <name evidence="9" type="ORF">TSOC_015462</name>
</gene>
<feature type="non-terminal residue" evidence="9">
    <location>
        <position position="1"/>
    </location>
</feature>
<dbReference type="EMBL" id="PGGS01005652">
    <property type="protein sequence ID" value="PNG62234.1"/>
    <property type="molecule type" value="Genomic_DNA"/>
</dbReference>
<dbReference type="GO" id="GO:0005886">
    <property type="term" value="C:plasma membrane"/>
    <property type="evidence" value="ECO:0007669"/>
    <property type="project" value="UniProtKB-SubCell"/>
</dbReference>
<evidence type="ECO:0000256" key="2">
    <source>
        <dbReference type="ARBA" id="ARBA00022448"/>
    </source>
</evidence>
<proteinExistence type="predicted"/>
<evidence type="ECO:0000313" key="9">
    <source>
        <dbReference type="EMBL" id="PNG62234.1"/>
    </source>
</evidence>
<reference evidence="9 10" key="1">
    <citation type="journal article" date="2017" name="Mol. Biol. Evol.">
        <title>The 4-celled Tetrabaena socialis nuclear genome reveals the essential components for genetic control of cell number at the origin of multicellularity in the volvocine lineage.</title>
        <authorList>
            <person name="Featherston J."/>
            <person name="Arakaki Y."/>
            <person name="Hanschen E.R."/>
            <person name="Ferris P.J."/>
            <person name="Michod R.E."/>
            <person name="Olson B.J.S.C."/>
            <person name="Nozaki H."/>
            <person name="Durand P.M."/>
        </authorList>
    </citation>
    <scope>NUCLEOTIDE SEQUENCE [LARGE SCALE GENOMIC DNA]</scope>
    <source>
        <strain evidence="9 10">NIES-571</strain>
    </source>
</reference>
<accession>A0A2J7WFB0</accession>
<feature type="transmembrane region" description="Helical" evidence="7">
    <location>
        <begin position="44"/>
        <end position="72"/>
    </location>
</feature>
<comment type="caution">
    <text evidence="9">The sequence shown here is derived from an EMBL/GenBank/DDBJ whole genome shotgun (WGS) entry which is preliminary data.</text>
</comment>
<keyword evidence="3" id="KW-1003">Cell membrane</keyword>
<dbReference type="InterPro" id="IPR004680">
    <property type="entry name" value="Cit_transptr-like_dom"/>
</dbReference>
<keyword evidence="4 7" id="KW-0812">Transmembrane</keyword>
<evidence type="ECO:0000256" key="6">
    <source>
        <dbReference type="ARBA" id="ARBA00023136"/>
    </source>
</evidence>
<feature type="transmembrane region" description="Helical" evidence="7">
    <location>
        <begin position="84"/>
        <end position="103"/>
    </location>
</feature>
<keyword evidence="6 7" id="KW-0472">Membrane</keyword>
<evidence type="ECO:0000256" key="4">
    <source>
        <dbReference type="ARBA" id="ARBA00022692"/>
    </source>
</evidence>
<dbReference type="GO" id="GO:0055085">
    <property type="term" value="P:transmembrane transport"/>
    <property type="evidence" value="ECO:0007669"/>
    <property type="project" value="InterPro"/>
</dbReference>
<dbReference type="PANTHER" id="PTHR43302">
    <property type="entry name" value="TRANSPORTER ARSB-RELATED"/>
    <property type="match status" value="1"/>
</dbReference>
<evidence type="ECO:0000259" key="8">
    <source>
        <dbReference type="Pfam" id="PF03600"/>
    </source>
</evidence>
<name>A0A2J7WFB0_9CHLO</name>
<organism evidence="9 10">
    <name type="scientific">Tetrabaena socialis</name>
    <dbReference type="NCBI Taxonomy" id="47790"/>
    <lineage>
        <taxon>Eukaryota</taxon>
        <taxon>Viridiplantae</taxon>
        <taxon>Chlorophyta</taxon>
        <taxon>core chlorophytes</taxon>
        <taxon>Chlorophyceae</taxon>
        <taxon>CS clade</taxon>
        <taxon>Chlamydomonadales</taxon>
        <taxon>Tetrabaenaceae</taxon>
        <taxon>Tetrabaena</taxon>
    </lineage>
</organism>
<feature type="non-terminal residue" evidence="9">
    <location>
        <position position="178"/>
    </location>
</feature>
<dbReference type="AlphaFoldDB" id="A0A2J7WFB0"/>
<protein>
    <recommendedName>
        <fullName evidence="8">Citrate transporter-like domain-containing protein</fullName>
    </recommendedName>
</protein>
<keyword evidence="10" id="KW-1185">Reference proteome</keyword>
<sequence length="178" mass="18013">PWTVGLQLLSLGYIAATADAAGLWTWLALQTAARTSRRPLLLPPALFALSAALAAATSADTALLALSPAVIYAAAATDADPAPLVAVHLAAACVGGMLVPMAGAPNIVAAQAFRLSFGSFFGWMLLPTLGAGGGIGGAAAAVVVMGLLHLLLRRRRHPRLDGGPGIPYPDPGILLHDQ</sequence>
<keyword evidence="5 7" id="KW-1133">Transmembrane helix</keyword>
<comment type="subcellular location">
    <subcellularLocation>
        <location evidence="1">Cell membrane</location>
        <topology evidence="1">Multi-pass membrane protein</topology>
    </subcellularLocation>
</comment>
<dbReference type="Pfam" id="PF03600">
    <property type="entry name" value="CitMHS"/>
    <property type="match status" value="1"/>
</dbReference>
<dbReference type="PANTHER" id="PTHR43302:SF5">
    <property type="entry name" value="TRANSPORTER ARSB-RELATED"/>
    <property type="match status" value="1"/>
</dbReference>
<evidence type="ECO:0000256" key="3">
    <source>
        <dbReference type="ARBA" id="ARBA00022475"/>
    </source>
</evidence>
<evidence type="ECO:0000256" key="1">
    <source>
        <dbReference type="ARBA" id="ARBA00004651"/>
    </source>
</evidence>
<keyword evidence="2" id="KW-0813">Transport</keyword>